<dbReference type="EMBL" id="AGCK01000341">
    <property type="protein sequence ID" value="EHM37243.1"/>
    <property type="molecule type" value="Genomic_DNA"/>
</dbReference>
<organism evidence="1 2">
    <name type="scientific">Flavonifractor plautii ATCC 29863</name>
    <dbReference type="NCBI Taxonomy" id="411475"/>
    <lineage>
        <taxon>Bacteria</taxon>
        <taxon>Bacillati</taxon>
        <taxon>Bacillota</taxon>
        <taxon>Clostridia</taxon>
        <taxon>Eubacteriales</taxon>
        <taxon>Oscillospiraceae</taxon>
        <taxon>Flavonifractor</taxon>
    </lineage>
</organism>
<proteinExistence type="predicted"/>
<protein>
    <submittedName>
        <fullName evidence="1">Uncharacterized protein</fullName>
    </submittedName>
</protein>
<name>G9YXK4_FLAPL</name>
<gene>
    <name evidence="1" type="ORF">HMPREF0372_04272</name>
</gene>
<evidence type="ECO:0000313" key="2">
    <source>
        <dbReference type="Proteomes" id="UP000004459"/>
    </source>
</evidence>
<dbReference type="Proteomes" id="UP000004459">
    <property type="component" value="Unassembled WGS sequence"/>
</dbReference>
<sequence length="43" mass="4469">MNSARGAAEGGSPSAALAVLTGNGPESFAKSSDFLIDFRIRIW</sequence>
<dbReference type="AlphaFoldDB" id="G9YXK4"/>
<reference evidence="1 2" key="1">
    <citation type="submission" date="2011-08" db="EMBL/GenBank/DDBJ databases">
        <authorList>
            <person name="Weinstock G."/>
            <person name="Sodergren E."/>
            <person name="Clifton S."/>
            <person name="Fulton L."/>
            <person name="Fulton B."/>
            <person name="Courtney L."/>
            <person name="Fronick C."/>
            <person name="Harrison M."/>
            <person name="Strong C."/>
            <person name="Farmer C."/>
            <person name="Delahaunty K."/>
            <person name="Markovic C."/>
            <person name="Hall O."/>
            <person name="Minx P."/>
            <person name="Tomlinson C."/>
            <person name="Mitreva M."/>
            <person name="Hou S."/>
            <person name="Chen J."/>
            <person name="Wollam A."/>
            <person name="Pepin K.H."/>
            <person name="Johnson M."/>
            <person name="Bhonagiri V."/>
            <person name="Zhang X."/>
            <person name="Suruliraj S."/>
            <person name="Warren W."/>
            <person name="Chinwalla A."/>
            <person name="Mardis E.R."/>
            <person name="Wilson R.K."/>
        </authorList>
    </citation>
    <scope>NUCLEOTIDE SEQUENCE [LARGE SCALE GENOMIC DNA]</scope>
    <source>
        <strain evidence="1 2">ATCC 29863</strain>
    </source>
</reference>
<evidence type="ECO:0000313" key="1">
    <source>
        <dbReference type="EMBL" id="EHM37243.1"/>
    </source>
</evidence>
<comment type="caution">
    <text evidence="1">The sequence shown here is derived from an EMBL/GenBank/DDBJ whole genome shotgun (WGS) entry which is preliminary data.</text>
</comment>
<dbReference type="HOGENOM" id="CLU_3233932_0_0_9"/>
<accession>G9YXK4</accession>